<dbReference type="InterPro" id="IPR051600">
    <property type="entry name" value="Beta-PGM-like"/>
</dbReference>
<dbReference type="SUPFAM" id="SSF56784">
    <property type="entry name" value="HAD-like"/>
    <property type="match status" value="1"/>
</dbReference>
<keyword evidence="5" id="KW-0119">Carbohydrate metabolism</keyword>
<dbReference type="GO" id="GO:0046872">
    <property type="term" value="F:metal ion binding"/>
    <property type="evidence" value="ECO:0007669"/>
    <property type="project" value="UniProtKB-KW"/>
</dbReference>
<dbReference type="PANTHER" id="PTHR46193">
    <property type="entry name" value="6-PHOSPHOGLUCONATE PHOSPHATASE"/>
    <property type="match status" value="1"/>
</dbReference>
<dbReference type="InterPro" id="IPR006439">
    <property type="entry name" value="HAD-SF_hydro_IA"/>
</dbReference>
<reference evidence="6 7" key="1">
    <citation type="submission" date="2019-11" db="EMBL/GenBank/DDBJ databases">
        <title>Novel species isolated from a subtropical stream in China.</title>
        <authorList>
            <person name="Lu H."/>
        </authorList>
    </citation>
    <scope>NUCLEOTIDE SEQUENCE [LARGE SCALE GENOMIC DNA]</scope>
    <source>
        <strain evidence="6 7">FT92W</strain>
    </source>
</reference>
<evidence type="ECO:0000256" key="5">
    <source>
        <dbReference type="ARBA" id="ARBA00023277"/>
    </source>
</evidence>
<evidence type="ECO:0000256" key="1">
    <source>
        <dbReference type="ARBA" id="ARBA00001946"/>
    </source>
</evidence>
<comment type="cofactor">
    <cofactor evidence="1">
        <name>Mg(2+)</name>
        <dbReference type="ChEBI" id="CHEBI:18420"/>
    </cofactor>
</comment>
<proteinExistence type="inferred from homology"/>
<evidence type="ECO:0000313" key="6">
    <source>
        <dbReference type="EMBL" id="MRV73601.1"/>
    </source>
</evidence>
<dbReference type="NCBIfam" id="TIGR01509">
    <property type="entry name" value="HAD-SF-IA-v3"/>
    <property type="match status" value="1"/>
</dbReference>
<dbReference type="Pfam" id="PF13419">
    <property type="entry name" value="HAD_2"/>
    <property type="match status" value="1"/>
</dbReference>
<organism evidence="6 7">
    <name type="scientific">Pseudoduganella rivuli</name>
    <dbReference type="NCBI Taxonomy" id="2666085"/>
    <lineage>
        <taxon>Bacteria</taxon>
        <taxon>Pseudomonadati</taxon>
        <taxon>Pseudomonadota</taxon>
        <taxon>Betaproteobacteria</taxon>
        <taxon>Burkholderiales</taxon>
        <taxon>Oxalobacteraceae</taxon>
        <taxon>Telluria group</taxon>
        <taxon>Pseudoduganella</taxon>
    </lineage>
</organism>
<dbReference type="GO" id="GO:0016787">
    <property type="term" value="F:hydrolase activity"/>
    <property type="evidence" value="ECO:0007669"/>
    <property type="project" value="UniProtKB-KW"/>
</dbReference>
<gene>
    <name evidence="6" type="ORF">GJ700_17965</name>
</gene>
<dbReference type="Gene3D" id="3.40.50.1000">
    <property type="entry name" value="HAD superfamily/HAD-like"/>
    <property type="match status" value="1"/>
</dbReference>
<dbReference type="Proteomes" id="UP000446768">
    <property type="component" value="Unassembled WGS sequence"/>
</dbReference>
<evidence type="ECO:0000256" key="3">
    <source>
        <dbReference type="ARBA" id="ARBA00022723"/>
    </source>
</evidence>
<dbReference type="InterPro" id="IPR023214">
    <property type="entry name" value="HAD_sf"/>
</dbReference>
<dbReference type="InterPro" id="IPR023198">
    <property type="entry name" value="PGP-like_dom2"/>
</dbReference>
<dbReference type="SFLD" id="SFLDS00003">
    <property type="entry name" value="Haloacid_Dehalogenase"/>
    <property type="match status" value="1"/>
</dbReference>
<dbReference type="EMBL" id="WKJJ01000011">
    <property type="protein sequence ID" value="MRV73601.1"/>
    <property type="molecule type" value="Genomic_DNA"/>
</dbReference>
<name>A0A7X2IPG9_9BURK</name>
<evidence type="ECO:0000256" key="4">
    <source>
        <dbReference type="ARBA" id="ARBA00022842"/>
    </source>
</evidence>
<evidence type="ECO:0000313" key="7">
    <source>
        <dbReference type="Proteomes" id="UP000446768"/>
    </source>
</evidence>
<dbReference type="SFLD" id="SFLDG01129">
    <property type="entry name" value="C1.5:_HAD__Beta-PGM__Phosphata"/>
    <property type="match status" value="1"/>
</dbReference>
<accession>A0A7X2IPG9</accession>
<dbReference type="RefSeq" id="WP_154376351.1">
    <property type="nucleotide sequence ID" value="NZ_WKJJ01000011.1"/>
</dbReference>
<dbReference type="InterPro" id="IPR036412">
    <property type="entry name" value="HAD-like_sf"/>
</dbReference>
<protein>
    <submittedName>
        <fullName evidence="6">HAD-IA family hydrolase</fullName>
    </submittedName>
</protein>
<dbReference type="AlphaFoldDB" id="A0A7X2IPG9"/>
<dbReference type="InterPro" id="IPR041492">
    <property type="entry name" value="HAD_2"/>
</dbReference>
<keyword evidence="6" id="KW-0378">Hydrolase</keyword>
<comment type="caution">
    <text evidence="6">The sequence shown here is derived from an EMBL/GenBank/DDBJ whole genome shotgun (WGS) entry which is preliminary data.</text>
</comment>
<keyword evidence="3" id="KW-0479">Metal-binding</keyword>
<dbReference type="Gene3D" id="1.10.150.240">
    <property type="entry name" value="Putative phosphatase, domain 2"/>
    <property type="match status" value="1"/>
</dbReference>
<sequence>MALAGVLWDNDGVLVDTERLFYQANRELFLRLGVDLSEQQFFDWYLADNCGAWHLVTSLQLTNEKIEQLRAERNVRYAQLLAGADVRPVAGVEAVLADLSSRLAMGVVTSSNGDHFRQIHDKLGLLRHFRFALTSEHYLDSKPAPEPYLLGLERLGLAAGQCVVVEDSPRGLQAAMAAGLRCIVLRHPLTRHYNFPGAWKVVDHMGELHEELTALEH</sequence>
<evidence type="ECO:0000256" key="2">
    <source>
        <dbReference type="ARBA" id="ARBA00006171"/>
    </source>
</evidence>
<comment type="similarity">
    <text evidence="2">Belongs to the HAD-like hydrolase superfamily. CbbY/CbbZ/Gph/YieH family.</text>
</comment>
<dbReference type="PANTHER" id="PTHR46193:SF18">
    <property type="entry name" value="HEXITOL PHOSPHATASE B"/>
    <property type="match status" value="1"/>
</dbReference>
<keyword evidence="7" id="KW-1185">Reference proteome</keyword>
<keyword evidence="4" id="KW-0460">Magnesium</keyword>